<feature type="chain" id="PRO_5040359195" description="Apple domain-containing protein" evidence="2">
    <location>
        <begin position="23"/>
        <end position="635"/>
    </location>
</feature>
<reference evidence="3 4" key="1">
    <citation type="submission" date="2021-01" db="EMBL/GenBank/DDBJ databases">
        <title>Cercospora kikuchii MAFF 305040 whole genome shotgun sequence.</title>
        <authorList>
            <person name="Kashiwa T."/>
            <person name="Suzuki T."/>
        </authorList>
    </citation>
    <scope>NUCLEOTIDE SEQUENCE [LARGE SCALE GENOMIC DNA]</scope>
    <source>
        <strain evidence="3 4">MAFF 305040</strain>
    </source>
</reference>
<dbReference type="Proteomes" id="UP000825890">
    <property type="component" value="Unassembled WGS sequence"/>
</dbReference>
<feature type="region of interest" description="Disordered" evidence="1">
    <location>
        <begin position="415"/>
        <end position="485"/>
    </location>
</feature>
<gene>
    <name evidence="3" type="ORF">CKM354_001101500</name>
</gene>
<organism evidence="3 4">
    <name type="scientific">Cercospora kikuchii</name>
    <dbReference type="NCBI Taxonomy" id="84275"/>
    <lineage>
        <taxon>Eukaryota</taxon>
        <taxon>Fungi</taxon>
        <taxon>Dikarya</taxon>
        <taxon>Ascomycota</taxon>
        <taxon>Pezizomycotina</taxon>
        <taxon>Dothideomycetes</taxon>
        <taxon>Dothideomycetidae</taxon>
        <taxon>Mycosphaerellales</taxon>
        <taxon>Mycosphaerellaceae</taxon>
        <taxon>Cercospora</taxon>
    </lineage>
</organism>
<feature type="signal peptide" evidence="2">
    <location>
        <begin position="1"/>
        <end position="22"/>
    </location>
</feature>
<feature type="region of interest" description="Disordered" evidence="1">
    <location>
        <begin position="277"/>
        <end position="298"/>
    </location>
</feature>
<dbReference type="GeneID" id="68296590"/>
<evidence type="ECO:0008006" key="5">
    <source>
        <dbReference type="Google" id="ProtNLM"/>
    </source>
</evidence>
<proteinExistence type="predicted"/>
<feature type="compositionally biased region" description="Polar residues" evidence="1">
    <location>
        <begin position="444"/>
        <end position="455"/>
    </location>
</feature>
<feature type="compositionally biased region" description="Polar residues" evidence="1">
    <location>
        <begin position="418"/>
        <end position="437"/>
    </location>
</feature>
<accession>A0A9P3FL37</accession>
<dbReference type="RefSeq" id="XP_044662427.1">
    <property type="nucleotide sequence ID" value="XM_044806492.1"/>
</dbReference>
<evidence type="ECO:0000313" key="4">
    <source>
        <dbReference type="Proteomes" id="UP000825890"/>
    </source>
</evidence>
<evidence type="ECO:0000256" key="2">
    <source>
        <dbReference type="SAM" id="SignalP"/>
    </source>
</evidence>
<dbReference type="AlphaFoldDB" id="A0A9P3FL37"/>
<keyword evidence="2" id="KW-0732">Signal</keyword>
<sequence>MKSFATFAAGLAATTLPSLATANSIFDLFKTRQAAPQSCDIDSTLCPGCGGRNVTDDAGHRWTVTCDFAIEAEEETPVGGDISTDICLDACTDNDGCFGVTFAPNGSCAIASGQQNGLTYSSGYTNLARLADPATTSSSRGSISTTVTGSGVTRTTRVPITTTESSPAASSTPPGMSGQCDLEDADMCPKCSGQVAVDSSGKAYRVLCDTSINSNGSYSPQEWLSPDECLEECDKLDFCTGATYFDERSCELAKGEPDTVFDESFTAFLPLLTPTASSTTAPAPTRVPARNTSSVVSTTRLPQPSVSIQPVSSRCNASAVTCNECDGFPITDRLNGSYTVICEREPMCVTTDSRGQASQEQCLQLCDQDVACLAAMWAPGSRACNLCLRGFELTRVAGPLPYVLLAADIDGDDDNTTRESTAVPTAVSPSPVRNITNLPAPFPTGSSTTTSLSRVDSTRISFTSTSSSGRTSSALPSQTEVSCPASDNSVYIDADSKAAFAIGCDSRFDGSHSAYVTASDFEACAALCTGSCDGVQFGATSRCGLYTSITFIGGAQSWTAAARITNPSSTGFPTSGSSAAVSNSGSASPLPTSSTFSYASPLTSAFTTSRRSNVTVVAQSPGITSRAAPSSYKLV</sequence>
<comment type="caution">
    <text evidence="3">The sequence shown here is derived from an EMBL/GenBank/DDBJ whole genome shotgun (WGS) entry which is preliminary data.</text>
</comment>
<keyword evidence="4" id="KW-1185">Reference proteome</keyword>
<protein>
    <recommendedName>
        <fullName evidence="5">Apple domain-containing protein</fullName>
    </recommendedName>
</protein>
<name>A0A9P3FL37_9PEZI</name>
<evidence type="ECO:0000313" key="3">
    <source>
        <dbReference type="EMBL" id="GIZ47940.1"/>
    </source>
</evidence>
<feature type="compositionally biased region" description="Polar residues" evidence="1">
    <location>
        <begin position="474"/>
        <end position="485"/>
    </location>
</feature>
<evidence type="ECO:0000256" key="1">
    <source>
        <dbReference type="SAM" id="MobiDB-lite"/>
    </source>
</evidence>
<feature type="compositionally biased region" description="Low complexity" evidence="1">
    <location>
        <begin position="458"/>
        <end position="473"/>
    </location>
</feature>
<dbReference type="EMBL" id="BOLY01000007">
    <property type="protein sequence ID" value="GIZ47940.1"/>
    <property type="molecule type" value="Genomic_DNA"/>
</dbReference>
<dbReference type="OrthoDB" id="3645242at2759"/>